<comment type="caution">
    <text evidence="6">The sequence shown here is derived from an EMBL/GenBank/DDBJ whole genome shotgun (WGS) entry which is preliminary data.</text>
</comment>
<evidence type="ECO:0000313" key="6">
    <source>
        <dbReference type="EMBL" id="EEL70333.1"/>
    </source>
</evidence>
<dbReference type="InterPro" id="IPR036661">
    <property type="entry name" value="Luciferase-like_sf"/>
</dbReference>
<reference evidence="6" key="1">
    <citation type="journal article" date="2012" name="Genome Res.">
        <title>Genomic characterization of the Bacillus cereus sensu lato species: Backdrop to the evolution of Bacillus anthracis.</title>
        <authorList>
            <person name="Zwick M.E."/>
            <person name="Joseph S.J."/>
            <person name="Didelot X."/>
            <person name="Chen P.E."/>
            <person name="Bishop-Lilly K.A."/>
            <person name="Stewart A.C."/>
            <person name="Willner K."/>
            <person name="Nolan N."/>
            <person name="Lentz S."/>
            <person name="Thomason M.K."/>
            <person name="Sozhamannan S."/>
            <person name="Mateczun A.J."/>
            <person name="Du L."/>
            <person name="Read T.D."/>
        </authorList>
    </citation>
    <scope>NUCLEOTIDE SEQUENCE [LARGE SCALE GENOMIC DNA]</scope>
    <source>
        <strain evidence="6">AH603</strain>
    </source>
</reference>
<keyword evidence="4 6" id="KW-0503">Monooxygenase</keyword>
<dbReference type="InterPro" id="IPR050172">
    <property type="entry name" value="SsuD_RutA_monooxygenase"/>
</dbReference>
<name>C2XVG7_BACMY</name>
<evidence type="ECO:0000256" key="3">
    <source>
        <dbReference type="ARBA" id="ARBA00023002"/>
    </source>
</evidence>
<sequence length="202" mass="22674">MTECFLGGSSAAGKEVAAEHSNVYLTWGEPPKQVKEKIEEVKKLAEEKGRNVRFGIRLHVIVRETEEEAWEEAEKLIQYVDNETIELAQKTFARYDSVGQKRMTHLNKGTRDSLEISPNLWSGIGLVRGGAGTALVGEPHTVAKRIKEYEALGIETFVLSGYPHLEEAYEVAELLFPLLKDEKKQENKIVGEMIADAYALKK</sequence>
<evidence type="ECO:0000256" key="1">
    <source>
        <dbReference type="ARBA" id="ARBA00022630"/>
    </source>
</evidence>
<dbReference type="InterPro" id="IPR011251">
    <property type="entry name" value="Luciferase-like_dom"/>
</dbReference>
<dbReference type="SUPFAM" id="SSF51679">
    <property type="entry name" value="Bacterial luciferase-like"/>
    <property type="match status" value="1"/>
</dbReference>
<gene>
    <name evidence="6" type="ORF">bcere0026_26910</name>
</gene>
<keyword evidence="2" id="KW-0288">FMN</keyword>
<dbReference type="GO" id="GO:0046306">
    <property type="term" value="P:alkanesulfonate catabolic process"/>
    <property type="evidence" value="ECO:0007669"/>
    <property type="project" value="TreeGrafter"/>
</dbReference>
<dbReference type="Pfam" id="PF00296">
    <property type="entry name" value="Bac_luciferase"/>
    <property type="match status" value="1"/>
</dbReference>
<feature type="domain" description="Luciferase-like" evidence="5">
    <location>
        <begin position="5"/>
        <end position="155"/>
    </location>
</feature>
<dbReference type="Proteomes" id="UP000001753">
    <property type="component" value="Chromosome"/>
</dbReference>
<organism evidence="6">
    <name type="scientific">Bacillus mycoides</name>
    <dbReference type="NCBI Taxonomy" id="1405"/>
    <lineage>
        <taxon>Bacteria</taxon>
        <taxon>Bacillati</taxon>
        <taxon>Bacillota</taxon>
        <taxon>Bacilli</taxon>
        <taxon>Bacillales</taxon>
        <taxon>Bacillaceae</taxon>
        <taxon>Bacillus</taxon>
        <taxon>Bacillus cereus group</taxon>
    </lineage>
</organism>
<evidence type="ECO:0000259" key="5">
    <source>
        <dbReference type="Pfam" id="PF00296"/>
    </source>
</evidence>
<accession>C2XVG7</accession>
<dbReference type="EMBL" id="ACMP01000079">
    <property type="protein sequence ID" value="EEL70333.1"/>
    <property type="molecule type" value="Genomic_DNA"/>
</dbReference>
<dbReference type="PANTHER" id="PTHR42847:SF4">
    <property type="entry name" value="ALKANESULFONATE MONOOXYGENASE-RELATED"/>
    <property type="match status" value="1"/>
</dbReference>
<keyword evidence="1" id="KW-0285">Flavoprotein</keyword>
<evidence type="ECO:0000256" key="2">
    <source>
        <dbReference type="ARBA" id="ARBA00022643"/>
    </source>
</evidence>
<dbReference type="GO" id="GO:0008726">
    <property type="term" value="F:alkanesulfonate monooxygenase activity"/>
    <property type="evidence" value="ECO:0007669"/>
    <property type="project" value="TreeGrafter"/>
</dbReference>
<dbReference type="AlphaFoldDB" id="C2XVG7"/>
<dbReference type="PANTHER" id="PTHR42847">
    <property type="entry name" value="ALKANESULFONATE MONOOXYGENASE"/>
    <property type="match status" value="1"/>
</dbReference>
<evidence type="ECO:0000256" key="4">
    <source>
        <dbReference type="ARBA" id="ARBA00023033"/>
    </source>
</evidence>
<proteinExistence type="predicted"/>
<dbReference type="HOGENOM" id="CLU_088250_1_0_9"/>
<dbReference type="Gene3D" id="3.20.20.30">
    <property type="entry name" value="Luciferase-like domain"/>
    <property type="match status" value="1"/>
</dbReference>
<protein>
    <submittedName>
        <fullName evidence="6">Alkanesulfonate monooxygenase</fullName>
    </submittedName>
</protein>
<keyword evidence="3" id="KW-0560">Oxidoreductase</keyword>